<dbReference type="EC" id="2.7.7.87" evidence="3"/>
<dbReference type="Pfam" id="PF01300">
    <property type="entry name" value="Sua5_yciO_yrdC"/>
    <property type="match status" value="1"/>
</dbReference>
<evidence type="ECO:0000256" key="4">
    <source>
        <dbReference type="ARBA" id="ARBA00022490"/>
    </source>
</evidence>
<dbReference type="EMBL" id="JBHPKH010000015">
    <property type="protein sequence ID" value="MFC1572417.1"/>
    <property type="molecule type" value="Genomic_DNA"/>
</dbReference>
<keyword evidence="4" id="KW-0963">Cytoplasm</keyword>
<evidence type="ECO:0000256" key="1">
    <source>
        <dbReference type="ARBA" id="ARBA00004496"/>
    </source>
</evidence>
<proteinExistence type="inferred from homology"/>
<keyword evidence="5 13" id="KW-0808">Transferase</keyword>
<evidence type="ECO:0000256" key="6">
    <source>
        <dbReference type="ARBA" id="ARBA00022694"/>
    </source>
</evidence>
<dbReference type="InterPro" id="IPR017945">
    <property type="entry name" value="DHBP_synth_RibB-like_a/b_dom"/>
</dbReference>
<comment type="catalytic activity">
    <reaction evidence="11">
        <text>L-threonine + hydrogencarbonate + ATP = L-threonylcarbamoyladenylate + diphosphate + H2O</text>
        <dbReference type="Rhea" id="RHEA:36407"/>
        <dbReference type="ChEBI" id="CHEBI:15377"/>
        <dbReference type="ChEBI" id="CHEBI:17544"/>
        <dbReference type="ChEBI" id="CHEBI:30616"/>
        <dbReference type="ChEBI" id="CHEBI:33019"/>
        <dbReference type="ChEBI" id="CHEBI:57926"/>
        <dbReference type="ChEBI" id="CHEBI:73682"/>
        <dbReference type="EC" id="2.7.7.87"/>
    </reaction>
</comment>
<keyword evidence="7 13" id="KW-0548">Nucleotidyltransferase</keyword>
<organism evidence="13 14">
    <name type="scientific">Eiseniibacteriota bacterium</name>
    <dbReference type="NCBI Taxonomy" id="2212470"/>
    <lineage>
        <taxon>Bacteria</taxon>
        <taxon>Candidatus Eiseniibacteriota</taxon>
    </lineage>
</organism>
<keyword evidence="9" id="KW-0067">ATP-binding</keyword>
<evidence type="ECO:0000256" key="10">
    <source>
        <dbReference type="ARBA" id="ARBA00029774"/>
    </source>
</evidence>
<evidence type="ECO:0000313" key="13">
    <source>
        <dbReference type="EMBL" id="MFC1572417.1"/>
    </source>
</evidence>
<dbReference type="InterPro" id="IPR006070">
    <property type="entry name" value="Sua5-like_dom"/>
</dbReference>
<evidence type="ECO:0000256" key="5">
    <source>
        <dbReference type="ARBA" id="ARBA00022679"/>
    </source>
</evidence>
<feature type="domain" description="YrdC-like" evidence="12">
    <location>
        <begin position="39"/>
        <end position="235"/>
    </location>
</feature>
<dbReference type="Proteomes" id="UP001593833">
    <property type="component" value="Unassembled WGS sequence"/>
</dbReference>
<dbReference type="Gene3D" id="3.90.870.10">
    <property type="entry name" value="DHBP synthase"/>
    <property type="match status" value="1"/>
</dbReference>
<evidence type="ECO:0000256" key="3">
    <source>
        <dbReference type="ARBA" id="ARBA00012584"/>
    </source>
</evidence>
<evidence type="ECO:0000259" key="12">
    <source>
        <dbReference type="PROSITE" id="PS51163"/>
    </source>
</evidence>
<accession>A0ABV6YJ93</accession>
<evidence type="ECO:0000256" key="9">
    <source>
        <dbReference type="ARBA" id="ARBA00022840"/>
    </source>
</evidence>
<comment type="subcellular location">
    <subcellularLocation>
        <location evidence="1">Cytoplasm</location>
    </subcellularLocation>
</comment>
<dbReference type="PANTHER" id="PTHR17490:SF16">
    <property type="entry name" value="THREONYLCARBAMOYL-AMP SYNTHASE"/>
    <property type="match status" value="1"/>
</dbReference>
<dbReference type="InterPro" id="IPR050156">
    <property type="entry name" value="TC-AMP_synthase_SUA5"/>
</dbReference>
<dbReference type="SUPFAM" id="SSF55821">
    <property type="entry name" value="YrdC/RibB"/>
    <property type="match status" value="1"/>
</dbReference>
<evidence type="ECO:0000256" key="7">
    <source>
        <dbReference type="ARBA" id="ARBA00022695"/>
    </source>
</evidence>
<dbReference type="GO" id="GO:0061710">
    <property type="term" value="F:L-threonylcarbamoyladenylate synthase"/>
    <property type="evidence" value="ECO:0007669"/>
    <property type="project" value="UniProtKB-EC"/>
</dbReference>
<comment type="similarity">
    <text evidence="2">Belongs to the SUA5 family.</text>
</comment>
<gene>
    <name evidence="13" type="ORF">ACFL6M_02350</name>
</gene>
<evidence type="ECO:0000256" key="8">
    <source>
        <dbReference type="ARBA" id="ARBA00022741"/>
    </source>
</evidence>
<reference evidence="13 14" key="1">
    <citation type="submission" date="2024-09" db="EMBL/GenBank/DDBJ databases">
        <authorList>
            <person name="D'Angelo T."/>
        </authorList>
    </citation>
    <scope>NUCLEOTIDE SEQUENCE [LARGE SCALE GENOMIC DNA]</scope>
    <source>
        <strain evidence="13">SAG AM-320-E07</strain>
    </source>
</reference>
<protein>
    <recommendedName>
        <fullName evidence="10">L-threonylcarbamoyladenylate synthase</fullName>
        <ecNumber evidence="3">2.7.7.87</ecNumber>
    </recommendedName>
    <alternativeName>
        <fullName evidence="10">L-threonylcarbamoyladenylate synthase</fullName>
    </alternativeName>
</protein>
<evidence type="ECO:0000256" key="2">
    <source>
        <dbReference type="ARBA" id="ARBA00007663"/>
    </source>
</evidence>
<evidence type="ECO:0000256" key="11">
    <source>
        <dbReference type="ARBA" id="ARBA00048366"/>
    </source>
</evidence>
<name>A0ABV6YJ93_UNCEI</name>
<keyword evidence="6" id="KW-0819">tRNA processing</keyword>
<keyword evidence="8" id="KW-0547">Nucleotide-binding</keyword>
<keyword evidence="14" id="KW-1185">Reference proteome</keyword>
<evidence type="ECO:0000313" key="14">
    <source>
        <dbReference type="Proteomes" id="UP001593833"/>
    </source>
</evidence>
<dbReference type="PROSITE" id="PS51163">
    <property type="entry name" value="YRDC"/>
    <property type="match status" value="1"/>
</dbReference>
<comment type="caution">
    <text evidence="13">The sequence shown here is derived from an EMBL/GenBank/DDBJ whole genome shotgun (WGS) entry which is preliminary data.</text>
</comment>
<sequence>MPRSALNWMLGNVAALGKHGRRPIRPIYQTGDAETGGSNDLLDTLIEVLSSGGLALLPAEGLYGLHVCHKPASDMPGAGRPVSSPLIKLRGVKGDSPGRPYIVLVGSRTEAAALTAEWPPTVTKLVSDAWPGPLTLVLPAAGDVAPELTRHGSIAIRCPGSLLLRTLADRLGGQLLSTSANRAGQPPPAKIQDVTLEIQEACDIIVDGGELPGTGSTLARVETDGALTILRPGLWKPSHR</sequence>
<dbReference type="PANTHER" id="PTHR17490">
    <property type="entry name" value="SUA5"/>
    <property type="match status" value="1"/>
</dbReference>